<accession>A0A8S3D097</accession>
<feature type="compositionally biased region" description="Low complexity" evidence="1">
    <location>
        <begin position="77"/>
        <end position="92"/>
    </location>
</feature>
<feature type="compositionally biased region" description="Low complexity" evidence="1">
    <location>
        <begin position="196"/>
        <end position="214"/>
    </location>
</feature>
<feature type="compositionally biased region" description="Polar residues" evidence="1">
    <location>
        <begin position="221"/>
        <end position="279"/>
    </location>
</feature>
<feature type="non-terminal residue" evidence="2">
    <location>
        <position position="279"/>
    </location>
</feature>
<sequence length="279" mass="30955">MSQSWAELLSVADKNSRSTAQELEEARRRREKLNQKTYKSQPANDTAIKMILERRRQEQEKLAEEQRLRKLNELKKQQTTIVQSKTQQQKSSPPKPPTSAPTSTPKKPPADVKKKMPNVSYEDLMRFASLKTNKQPIPKELLHVSKSFQANTPLPSTSKSITSLLPSKTTTSQPLSTTTNIKKSISSTSLKTTKTTLTVTKPNSTTKSSTQQKSNIDKSKSNASGSLSNNVKSSVRSASATPSINSIRNGQKPAQNRTVIEQKSTPNQRLSTNVQKPTL</sequence>
<comment type="caution">
    <text evidence="2">The sequence shown here is derived from an EMBL/GenBank/DDBJ whole genome shotgun (WGS) entry which is preliminary data.</text>
</comment>
<organism evidence="2 3">
    <name type="scientific">Rotaria magnacalcarata</name>
    <dbReference type="NCBI Taxonomy" id="392030"/>
    <lineage>
        <taxon>Eukaryota</taxon>
        <taxon>Metazoa</taxon>
        <taxon>Spiralia</taxon>
        <taxon>Gnathifera</taxon>
        <taxon>Rotifera</taxon>
        <taxon>Eurotatoria</taxon>
        <taxon>Bdelloidea</taxon>
        <taxon>Philodinida</taxon>
        <taxon>Philodinidae</taxon>
        <taxon>Rotaria</taxon>
    </lineage>
</organism>
<evidence type="ECO:0000313" key="2">
    <source>
        <dbReference type="EMBL" id="CAF4965724.1"/>
    </source>
</evidence>
<feature type="compositionally biased region" description="Basic and acidic residues" evidence="1">
    <location>
        <begin position="24"/>
        <end position="34"/>
    </location>
</feature>
<dbReference type="AlphaFoldDB" id="A0A8S3D097"/>
<feature type="region of interest" description="Disordered" evidence="1">
    <location>
        <begin position="196"/>
        <end position="279"/>
    </location>
</feature>
<evidence type="ECO:0000313" key="3">
    <source>
        <dbReference type="Proteomes" id="UP000681720"/>
    </source>
</evidence>
<name>A0A8S3D097_9BILA</name>
<dbReference type="Proteomes" id="UP000681720">
    <property type="component" value="Unassembled WGS sequence"/>
</dbReference>
<feature type="region of interest" description="Disordered" evidence="1">
    <location>
        <begin position="71"/>
        <end position="116"/>
    </location>
</feature>
<dbReference type="EMBL" id="CAJOBJ010194932">
    <property type="protein sequence ID" value="CAF4965724.1"/>
    <property type="molecule type" value="Genomic_DNA"/>
</dbReference>
<protein>
    <submittedName>
        <fullName evidence="2">Uncharacterized protein</fullName>
    </submittedName>
</protein>
<feature type="region of interest" description="Disordered" evidence="1">
    <location>
        <begin position="1"/>
        <end position="48"/>
    </location>
</feature>
<proteinExistence type="predicted"/>
<evidence type="ECO:0000256" key="1">
    <source>
        <dbReference type="SAM" id="MobiDB-lite"/>
    </source>
</evidence>
<gene>
    <name evidence="2" type="ORF">GIL414_LOCUS55118</name>
</gene>
<feature type="region of interest" description="Disordered" evidence="1">
    <location>
        <begin position="150"/>
        <end position="178"/>
    </location>
</feature>
<reference evidence="2" key="1">
    <citation type="submission" date="2021-02" db="EMBL/GenBank/DDBJ databases">
        <authorList>
            <person name="Nowell W R."/>
        </authorList>
    </citation>
    <scope>NUCLEOTIDE SEQUENCE</scope>
</reference>
<feature type="compositionally biased region" description="Polar residues" evidence="1">
    <location>
        <begin position="35"/>
        <end position="44"/>
    </location>
</feature>
<feature type="compositionally biased region" description="Low complexity" evidence="1">
    <location>
        <begin position="152"/>
        <end position="178"/>
    </location>
</feature>